<gene>
    <name evidence="4" type="primary">LOC107429022</name>
</gene>
<dbReference type="GO" id="GO:0046983">
    <property type="term" value="F:protein dimerization activity"/>
    <property type="evidence" value="ECO:0007669"/>
    <property type="project" value="InterPro"/>
</dbReference>
<feature type="domain" description="DUF659" evidence="1">
    <location>
        <begin position="2"/>
        <end position="139"/>
    </location>
</feature>
<dbReference type="AlphaFoldDB" id="A0A6P6GI08"/>
<dbReference type="KEGG" id="zju:107429022"/>
<evidence type="ECO:0000313" key="3">
    <source>
        <dbReference type="Proteomes" id="UP001652623"/>
    </source>
</evidence>
<dbReference type="PANTHER" id="PTHR32166">
    <property type="entry name" value="OSJNBA0013A04.12 PROTEIN"/>
    <property type="match status" value="1"/>
</dbReference>
<dbReference type="InParanoid" id="A0A6P6GI08"/>
<protein>
    <submittedName>
        <fullName evidence="4">Uncharacterized protein LOC107429022</fullName>
    </submittedName>
</protein>
<reference evidence="4" key="1">
    <citation type="submission" date="2025-08" db="UniProtKB">
        <authorList>
            <consortium name="RefSeq"/>
        </authorList>
    </citation>
    <scope>IDENTIFICATION</scope>
    <source>
        <tissue evidence="4">Seedling</tissue>
    </source>
</reference>
<dbReference type="SUPFAM" id="SSF53098">
    <property type="entry name" value="Ribonuclease H-like"/>
    <property type="match status" value="1"/>
</dbReference>
<proteinExistence type="predicted"/>
<dbReference type="InterPro" id="IPR007021">
    <property type="entry name" value="DUF659"/>
</dbReference>
<dbReference type="Proteomes" id="UP001652623">
    <property type="component" value="Chromosome 12"/>
</dbReference>
<dbReference type="RefSeq" id="XP_024933729.3">
    <property type="nucleotide sequence ID" value="XM_025077961.3"/>
</dbReference>
<dbReference type="Pfam" id="PF05699">
    <property type="entry name" value="Dimer_Tnp_hAT"/>
    <property type="match status" value="1"/>
</dbReference>
<keyword evidence="3" id="KW-1185">Reference proteome</keyword>
<sequence length="353" mass="40574">MEYEEIKDHVNKMKAKWETYGCTIMCDGWTGPTRMSIINFMVYSKGSTVFLKSIDASNQTKDHKYIYEQLKKIILKVGKKTVVQIVTDNGSAFVKAGKKLMGDYNLYWTPCAAHCIDLMFEDIGKNENVAIVIKQARAITTYIYNHNWLLAKMCKTCKGDIIRSGLTRFATNYLALDSLVKKKAGLKQLFTSTDWTNHNYSASKEGQTVENIILNHTFWDQAHKMCQLFESLYKFLRIVDTEVYPTIGAMYELMGIVKEKLDKMHGAKWILKIINNRWDKTLKHPLHAAAYILQGCKERICRPTAIASRKEMSPVEWWIMYGDSAPTVKKLALKVLSQTASSSTYERNWSTLH</sequence>
<dbReference type="PANTHER" id="PTHR32166:SF122">
    <property type="entry name" value="OS09G0499600 PROTEIN"/>
    <property type="match status" value="1"/>
</dbReference>
<dbReference type="GeneID" id="107429022"/>
<dbReference type="InterPro" id="IPR012337">
    <property type="entry name" value="RNaseH-like_sf"/>
</dbReference>
<evidence type="ECO:0000313" key="4">
    <source>
        <dbReference type="RefSeq" id="XP_024933729.3"/>
    </source>
</evidence>
<accession>A0A6P6GI08</accession>
<organism evidence="3 4">
    <name type="scientific">Ziziphus jujuba</name>
    <name type="common">Chinese jujube</name>
    <name type="synonym">Ziziphus sativa</name>
    <dbReference type="NCBI Taxonomy" id="326968"/>
    <lineage>
        <taxon>Eukaryota</taxon>
        <taxon>Viridiplantae</taxon>
        <taxon>Streptophyta</taxon>
        <taxon>Embryophyta</taxon>
        <taxon>Tracheophyta</taxon>
        <taxon>Spermatophyta</taxon>
        <taxon>Magnoliopsida</taxon>
        <taxon>eudicotyledons</taxon>
        <taxon>Gunneridae</taxon>
        <taxon>Pentapetalae</taxon>
        <taxon>rosids</taxon>
        <taxon>fabids</taxon>
        <taxon>Rosales</taxon>
        <taxon>Rhamnaceae</taxon>
        <taxon>Paliureae</taxon>
        <taxon>Ziziphus</taxon>
    </lineage>
</organism>
<dbReference type="Pfam" id="PF04937">
    <property type="entry name" value="DUF659"/>
    <property type="match status" value="1"/>
</dbReference>
<dbReference type="InterPro" id="IPR008906">
    <property type="entry name" value="HATC_C_dom"/>
</dbReference>
<feature type="domain" description="HAT C-terminal dimerisation" evidence="2">
    <location>
        <begin position="308"/>
        <end position="352"/>
    </location>
</feature>
<evidence type="ECO:0000259" key="1">
    <source>
        <dbReference type="Pfam" id="PF04937"/>
    </source>
</evidence>
<evidence type="ECO:0000259" key="2">
    <source>
        <dbReference type="Pfam" id="PF05699"/>
    </source>
</evidence>
<name>A0A6P6GI08_ZIZJJ</name>